<reference evidence="1 2" key="1">
    <citation type="submission" date="2023-07" db="EMBL/GenBank/DDBJ databases">
        <title>Sequencing the genomes of 1000 actinobacteria strains.</title>
        <authorList>
            <person name="Klenk H.-P."/>
        </authorList>
    </citation>
    <scope>NUCLEOTIDE SEQUENCE [LARGE SCALE GENOMIC DNA]</scope>
    <source>
        <strain evidence="1 2">DSM 46740</strain>
    </source>
</reference>
<evidence type="ECO:0000313" key="1">
    <source>
        <dbReference type="EMBL" id="MDP9847744.1"/>
    </source>
</evidence>
<organism evidence="1 2">
    <name type="scientific">Streptosporangium lutulentum</name>
    <dbReference type="NCBI Taxonomy" id="1461250"/>
    <lineage>
        <taxon>Bacteria</taxon>
        <taxon>Bacillati</taxon>
        <taxon>Actinomycetota</taxon>
        <taxon>Actinomycetes</taxon>
        <taxon>Streptosporangiales</taxon>
        <taxon>Streptosporangiaceae</taxon>
        <taxon>Streptosporangium</taxon>
    </lineage>
</organism>
<dbReference type="RefSeq" id="WP_307564801.1">
    <property type="nucleotide sequence ID" value="NZ_JAUSQU010000001.1"/>
</dbReference>
<protein>
    <recommendedName>
        <fullName evidence="3">CdiI immunity protein domain-containing protein</fullName>
    </recommendedName>
</protein>
<gene>
    <name evidence="1" type="ORF">J2853_006955</name>
</gene>
<proteinExistence type="predicted"/>
<accession>A0ABT9QP06</accession>
<name>A0ABT9QP06_9ACTN</name>
<keyword evidence="2" id="KW-1185">Reference proteome</keyword>
<sequence>MTDPIDDPEFEVFERYMIGTPESETGRYLDLLHGNFLDLPDWRQADFLQALGRDARQVTDAELECMLAPGEFAGWRERLTAAWLIGLDRRIRFRGVLTDLLLESDLVYAGQGYSFALTRFGQSEDADVLAAYLERYLSQRDCHYDQDWVLGGLLHLDEVLGMDRAADFLVPGGLWSGSSFSHQDPADCHLRITELLRFAERAMGVGA</sequence>
<comment type="caution">
    <text evidence="1">The sequence shown here is derived from an EMBL/GenBank/DDBJ whole genome shotgun (WGS) entry which is preliminary data.</text>
</comment>
<dbReference type="Proteomes" id="UP001225356">
    <property type="component" value="Unassembled WGS sequence"/>
</dbReference>
<dbReference type="Pfam" id="PF19463">
    <property type="entry name" value="DUF6000"/>
    <property type="match status" value="1"/>
</dbReference>
<dbReference type="InterPro" id="IPR046042">
    <property type="entry name" value="DUF6000"/>
</dbReference>
<evidence type="ECO:0008006" key="3">
    <source>
        <dbReference type="Google" id="ProtNLM"/>
    </source>
</evidence>
<evidence type="ECO:0000313" key="2">
    <source>
        <dbReference type="Proteomes" id="UP001225356"/>
    </source>
</evidence>
<dbReference type="EMBL" id="JAUSQU010000001">
    <property type="protein sequence ID" value="MDP9847744.1"/>
    <property type="molecule type" value="Genomic_DNA"/>
</dbReference>